<evidence type="ECO:0000259" key="26">
    <source>
        <dbReference type="Pfam" id="PF03469"/>
    </source>
</evidence>
<evidence type="ECO:0000259" key="25">
    <source>
        <dbReference type="Pfam" id="PF03468"/>
    </source>
</evidence>
<keyword evidence="11" id="KW-0378">Hydrolase</keyword>
<feature type="domain" description="Factor of DNA methylation 1-5/IDN2" evidence="26">
    <location>
        <begin position="499"/>
        <end position="614"/>
    </location>
</feature>
<dbReference type="Gene3D" id="3.30.1330.30">
    <property type="match status" value="1"/>
</dbReference>
<feature type="region of interest" description="Disordered" evidence="23">
    <location>
        <begin position="342"/>
        <end position="364"/>
    </location>
</feature>
<keyword evidence="16" id="KW-0943">RNA-mediated gene silencing</keyword>
<dbReference type="GO" id="GO:0003676">
    <property type="term" value="F:nucleic acid binding"/>
    <property type="evidence" value="ECO:0007669"/>
    <property type="project" value="InterPro"/>
</dbReference>
<dbReference type="GO" id="GO:0009617">
    <property type="term" value="P:response to bacterium"/>
    <property type="evidence" value="ECO:0007669"/>
    <property type="project" value="UniProtKB-ARBA"/>
</dbReference>
<comment type="similarity">
    <text evidence="5 21">Belongs to the eukaryotic ribosomal protein eS12 family.</text>
</comment>
<evidence type="ECO:0000256" key="3">
    <source>
        <dbReference type="ARBA" id="ARBA00004123"/>
    </source>
</evidence>
<dbReference type="GO" id="GO:1990904">
    <property type="term" value="C:ribonucleoprotein complex"/>
    <property type="evidence" value="ECO:0007669"/>
    <property type="project" value="UniProtKB-KW"/>
</dbReference>
<evidence type="ECO:0000256" key="22">
    <source>
        <dbReference type="SAM" id="Coils"/>
    </source>
</evidence>
<dbReference type="InterPro" id="IPR012337">
    <property type="entry name" value="RNaseH-like_sf"/>
</dbReference>
<dbReference type="PRINTS" id="PR00972">
    <property type="entry name" value="RIBSOMALS12E"/>
</dbReference>
<organism evidence="28 29">
    <name type="scientific">Dovyalis caffra</name>
    <dbReference type="NCBI Taxonomy" id="77055"/>
    <lineage>
        <taxon>Eukaryota</taxon>
        <taxon>Viridiplantae</taxon>
        <taxon>Streptophyta</taxon>
        <taxon>Embryophyta</taxon>
        <taxon>Tracheophyta</taxon>
        <taxon>Spermatophyta</taxon>
        <taxon>Magnoliopsida</taxon>
        <taxon>eudicotyledons</taxon>
        <taxon>Gunneridae</taxon>
        <taxon>Pentapetalae</taxon>
        <taxon>rosids</taxon>
        <taxon>fabids</taxon>
        <taxon>Malpighiales</taxon>
        <taxon>Salicaceae</taxon>
        <taxon>Flacourtieae</taxon>
        <taxon>Dovyalis</taxon>
    </lineage>
</organism>
<dbReference type="FunFam" id="3.30.420.10:FF:000027">
    <property type="entry name" value="Putative CCR4-associated factor 1 7"/>
    <property type="match status" value="1"/>
</dbReference>
<dbReference type="InterPro" id="IPR047860">
    <property type="entry name" value="Ribosomal_eS12_CS"/>
</dbReference>
<evidence type="ECO:0000256" key="13">
    <source>
        <dbReference type="ARBA" id="ARBA00022980"/>
    </source>
</evidence>
<dbReference type="InterPro" id="IPR045177">
    <property type="entry name" value="FDM1-5/IDN2"/>
</dbReference>
<dbReference type="Pfam" id="PF03470">
    <property type="entry name" value="zf-XS"/>
    <property type="match status" value="1"/>
</dbReference>
<dbReference type="GO" id="GO:0006412">
    <property type="term" value="P:translation"/>
    <property type="evidence" value="ECO:0007669"/>
    <property type="project" value="InterPro"/>
</dbReference>
<comment type="function">
    <text evidence="20">Ubiquitous transcription factor required for a diverse set of processes. It is a component of the CCR4 complex involved in the control of gene expression.</text>
</comment>
<dbReference type="PROSITE" id="PS01189">
    <property type="entry name" value="RIBOSOMAL_S12E"/>
    <property type="match status" value="1"/>
</dbReference>
<feature type="coiled-coil region" evidence="22">
    <location>
        <begin position="253"/>
        <end position="280"/>
    </location>
</feature>
<comment type="caution">
    <text evidence="28">The sequence shown here is derived from an EMBL/GenBank/DDBJ whole genome shotgun (WGS) entry which is preliminary data.</text>
</comment>
<dbReference type="Pfam" id="PF01248">
    <property type="entry name" value="Ribosomal_L7Ae"/>
    <property type="match status" value="1"/>
</dbReference>
<dbReference type="AlphaFoldDB" id="A0AAV1RKN4"/>
<comment type="subcellular location">
    <subcellularLocation>
        <location evidence="4">Cytoplasm</location>
    </subcellularLocation>
    <subcellularLocation>
        <location evidence="3">Nucleus</location>
    </subcellularLocation>
</comment>
<evidence type="ECO:0000313" key="29">
    <source>
        <dbReference type="Proteomes" id="UP001314170"/>
    </source>
</evidence>
<dbReference type="Pfam" id="PF04857">
    <property type="entry name" value="CAF1"/>
    <property type="match status" value="1"/>
</dbReference>
<proteinExistence type="inferred from homology"/>
<dbReference type="InterPro" id="IPR006941">
    <property type="entry name" value="RNase_CAF1"/>
</dbReference>
<dbReference type="Gene3D" id="3.30.70.2890">
    <property type="entry name" value="XS domain"/>
    <property type="match status" value="1"/>
</dbReference>
<evidence type="ECO:0000256" key="5">
    <source>
        <dbReference type="ARBA" id="ARBA00005824"/>
    </source>
</evidence>
<dbReference type="GO" id="GO:0005840">
    <property type="term" value="C:ribosome"/>
    <property type="evidence" value="ECO:0007669"/>
    <property type="project" value="UniProtKB-KW"/>
</dbReference>
<evidence type="ECO:0000256" key="7">
    <source>
        <dbReference type="ARBA" id="ARBA00011757"/>
    </source>
</evidence>
<keyword evidence="29" id="KW-1185">Reference proteome</keyword>
<keyword evidence="13 21" id="KW-0689">Ribosomal protein</keyword>
<feature type="domain" description="Ribosomal protein eL8/eL30/eS12/Gadd45" evidence="24">
    <location>
        <begin position="1039"/>
        <end position="1132"/>
    </location>
</feature>
<keyword evidence="8" id="KW-0963">Cytoplasm</keyword>
<feature type="domain" description="XS" evidence="25">
    <location>
        <begin position="120"/>
        <end position="220"/>
    </location>
</feature>
<evidence type="ECO:0000256" key="23">
    <source>
        <dbReference type="SAM" id="MobiDB-lite"/>
    </source>
</evidence>
<dbReference type="GO" id="GO:0004535">
    <property type="term" value="F:poly(A)-specific ribonuclease activity"/>
    <property type="evidence" value="ECO:0007669"/>
    <property type="project" value="UniProtKB-EC"/>
</dbReference>
<dbReference type="GO" id="GO:0046872">
    <property type="term" value="F:metal ion binding"/>
    <property type="evidence" value="ECO:0007669"/>
    <property type="project" value="UniProtKB-KW"/>
</dbReference>
<keyword evidence="10" id="KW-0479">Metal-binding</keyword>
<evidence type="ECO:0000259" key="27">
    <source>
        <dbReference type="Pfam" id="PF03470"/>
    </source>
</evidence>
<evidence type="ECO:0000256" key="14">
    <source>
        <dbReference type="ARBA" id="ARBA00023015"/>
    </source>
</evidence>
<keyword evidence="14" id="KW-0805">Transcription regulation</keyword>
<evidence type="ECO:0000256" key="2">
    <source>
        <dbReference type="ARBA" id="ARBA00001968"/>
    </source>
</evidence>
<dbReference type="InterPro" id="IPR004038">
    <property type="entry name" value="Ribosomal_eL8/eL30/eS12/Gad45"/>
</dbReference>
<dbReference type="Pfam" id="PF03468">
    <property type="entry name" value="XS"/>
    <property type="match status" value="1"/>
</dbReference>
<comment type="cofactor">
    <cofactor evidence="2">
        <name>a divalent metal cation</name>
        <dbReference type="ChEBI" id="CHEBI:60240"/>
    </cofactor>
</comment>
<evidence type="ECO:0000256" key="6">
    <source>
        <dbReference type="ARBA" id="ARBA00008372"/>
    </source>
</evidence>
<evidence type="ECO:0000256" key="10">
    <source>
        <dbReference type="ARBA" id="ARBA00022723"/>
    </source>
</evidence>
<dbReference type="GO" id="GO:0005737">
    <property type="term" value="C:cytoplasm"/>
    <property type="evidence" value="ECO:0007669"/>
    <property type="project" value="UniProtKB-SubCell"/>
</dbReference>
<dbReference type="InterPro" id="IPR036397">
    <property type="entry name" value="RNaseH_sf"/>
</dbReference>
<evidence type="ECO:0000256" key="15">
    <source>
        <dbReference type="ARBA" id="ARBA00023054"/>
    </source>
</evidence>
<dbReference type="InterPro" id="IPR029064">
    <property type="entry name" value="Ribosomal_eL30-like_sf"/>
</dbReference>
<dbReference type="PANTHER" id="PTHR21596">
    <property type="entry name" value="RIBONUCLEASE P SUBUNIT P38"/>
    <property type="match status" value="1"/>
</dbReference>
<dbReference type="InterPro" id="IPR000530">
    <property type="entry name" value="Ribosomal_eS12"/>
</dbReference>
<evidence type="ECO:0000256" key="21">
    <source>
        <dbReference type="RuleBase" id="RU000670"/>
    </source>
</evidence>
<keyword evidence="18" id="KW-0539">Nucleus</keyword>
<comment type="subunit">
    <text evidence="7">Component of the CCR4-NOT complex, at least composed of CRR4 and CAF1 proteins.</text>
</comment>
<evidence type="ECO:0000256" key="9">
    <source>
        <dbReference type="ARBA" id="ARBA00022722"/>
    </source>
</evidence>
<dbReference type="SUPFAM" id="SSF55315">
    <property type="entry name" value="L30e-like"/>
    <property type="match status" value="1"/>
</dbReference>
<dbReference type="SUPFAM" id="SSF53098">
    <property type="entry name" value="Ribonuclease H-like"/>
    <property type="match status" value="1"/>
</dbReference>
<evidence type="ECO:0000256" key="1">
    <source>
        <dbReference type="ARBA" id="ARBA00001663"/>
    </source>
</evidence>
<dbReference type="GO" id="GO:0080188">
    <property type="term" value="P:gene silencing by siRNA-directed DNA methylation"/>
    <property type="evidence" value="ECO:0007669"/>
    <property type="project" value="InterPro"/>
</dbReference>
<dbReference type="InterPro" id="IPR005379">
    <property type="entry name" value="FDM1-5/IDN2_XH"/>
</dbReference>
<name>A0AAV1RKN4_9ROSI</name>
<keyword evidence="19 21" id="KW-0687">Ribonucleoprotein</keyword>
<dbReference type="InterPro" id="IPR005380">
    <property type="entry name" value="XS_domain"/>
</dbReference>
<keyword evidence="17" id="KW-0804">Transcription</keyword>
<dbReference type="InterPro" id="IPR005381">
    <property type="entry name" value="Znf-XS_domain"/>
</dbReference>
<keyword evidence="15 22" id="KW-0175">Coiled coil</keyword>
<evidence type="ECO:0000256" key="16">
    <source>
        <dbReference type="ARBA" id="ARBA00023158"/>
    </source>
</evidence>
<evidence type="ECO:0000256" key="11">
    <source>
        <dbReference type="ARBA" id="ARBA00022801"/>
    </source>
</evidence>
<keyword evidence="9" id="KW-0540">Nuclease</keyword>
<feature type="compositionally biased region" description="Basic and acidic residues" evidence="23">
    <location>
        <begin position="342"/>
        <end position="361"/>
    </location>
</feature>
<reference evidence="28 29" key="1">
    <citation type="submission" date="2024-01" db="EMBL/GenBank/DDBJ databases">
        <authorList>
            <person name="Waweru B."/>
        </authorList>
    </citation>
    <scope>NUCLEOTIDE SEQUENCE [LARGE SCALE GENOMIC DNA]</scope>
</reference>
<dbReference type="EMBL" id="CAWUPB010000994">
    <property type="protein sequence ID" value="CAK7336293.1"/>
    <property type="molecule type" value="Genomic_DNA"/>
</dbReference>
<accession>A0AAV1RKN4</accession>
<evidence type="ECO:0000256" key="20">
    <source>
        <dbReference type="ARBA" id="ARBA00025148"/>
    </source>
</evidence>
<evidence type="ECO:0000256" key="12">
    <source>
        <dbReference type="ARBA" id="ARBA00022839"/>
    </source>
</evidence>
<evidence type="ECO:0000313" key="28">
    <source>
        <dbReference type="EMBL" id="CAK7336293.1"/>
    </source>
</evidence>
<dbReference type="Gene3D" id="3.30.420.10">
    <property type="entry name" value="Ribonuclease H-like superfamily/Ribonuclease H"/>
    <property type="match status" value="1"/>
</dbReference>
<feature type="domain" description="Zinc finger-XS" evidence="27">
    <location>
        <begin position="47"/>
        <end position="89"/>
    </location>
</feature>
<dbReference type="Proteomes" id="UP001314170">
    <property type="component" value="Unassembled WGS sequence"/>
</dbReference>
<evidence type="ECO:0000256" key="8">
    <source>
        <dbReference type="ARBA" id="ARBA00022490"/>
    </source>
</evidence>
<gene>
    <name evidence="28" type="ORF">DCAF_LOCUS11301</name>
</gene>
<comment type="catalytic activity">
    <reaction evidence="1">
        <text>Exonucleolytic cleavage of poly(A) to 5'-AMP.</text>
        <dbReference type="EC" id="3.1.13.4"/>
    </reaction>
</comment>
<dbReference type="Pfam" id="PF03469">
    <property type="entry name" value="XH"/>
    <property type="match status" value="1"/>
</dbReference>
<comment type="similarity">
    <text evidence="6">Belongs to the CAF1 family.</text>
</comment>
<evidence type="ECO:0000256" key="17">
    <source>
        <dbReference type="ARBA" id="ARBA00023163"/>
    </source>
</evidence>
<dbReference type="InterPro" id="IPR038588">
    <property type="entry name" value="XS_domain_sf"/>
</dbReference>
<dbReference type="GO" id="GO:0000289">
    <property type="term" value="P:nuclear-transcribed mRNA poly(A) tail shortening"/>
    <property type="evidence" value="ECO:0007669"/>
    <property type="project" value="UniProtKB-ARBA"/>
</dbReference>
<evidence type="ECO:0000256" key="19">
    <source>
        <dbReference type="ARBA" id="ARBA00023274"/>
    </source>
</evidence>
<sequence length="1153" mass="132152">MSFVWMDYGSEEESDISESEIEDYKDKPLEDLRSGKLKVKVNGFLRCPFCAGKKKQDYKYKDLLQHATGVSRGSASRSAIQKANHLALARYLEIELANEAEQTPRQVVPQPIKPRPEDNELFVWPWMGIVVNMAEQRDNDYWMKKFAEYKPLDFCTFWNEEDHTTQAIVRFNHDWNGFRYATQFEQSFESANHSKKDWKARKTQPGSSIYGWRACADDHDSGGPIGEYLRREGRLTTISAIVQEMNESRNTVVAHLADKIDKTNENLDKLNSKFNEKNMSLSRMLEEKEKLQYAFVEETRKMQRHARENVHRVLAEQEKLNDELESKKKNLDFRSKELNKREALTERERQKLDEEKKKNDVKNSSLQLASIEQKRADENVLRLVEEQKREKEEALNKILQLEKELDAKQKLEMEIQEIKGKLQVMKHLGDQDDAAVRNKMKEMNDELEDKVENLADMTSLSQALIIKERQSNDELQEARKILKAGLGDILGARTLIVLKRMGEIDEKPFHNACKERFREDHLLHASTLCSLWQEKLKNPEWHPFKVIDEDGNTKQILNEEDEELRNLKQEWGEEIYMAVVAALKELDEYNPSGRYVVSELWNLKEGRKATLKEMYVTERSVNIGLIFSSNCELQFYEKKMFLPSAAESIEDLVLCWVADRFCKGLVLFLNGDSIQIREVWNDNLEEEFALIREIVDKFPYIAMDTEFPGIVLRPVGNFKNSNDYHYQTLKDNVDMLKLIQLGLTFSDEQGNLPTCGSDQYCIWQFNFREFNVNEDVFANDSIELLRQSGIDFKKNNENGIDAVRFGELLMSSGIVLNDNVYWVTFHSGYDFGYLLKLLTCQNLPDTQAGFFNLINMYFPTLYDIKHLMKFCNSLHGGLNKLAELLEVKRVGICHQAGSDSLLTACTFRKLKENFFSGSLEKYAGVLYGLEFIVQALPKDDVGPEFRSERTALKFLMSCRVLFAQALGMPGFPDKLLSVLKKKHVVLASVMYVGRRQQKGDSSIINKSCQAITVFVKSEEAPAPVETPALPLEAMDLMTALQLVLKKSLAHGGLARGIHEGAKVIEKHAAQLCVLAEDCNQPDYIKLVKALCADHGVGLLTVPSAKTLGEWAGLCKIDSEGNARKVVGCSCVVVKDYGETSEGYNVVQEHIKSH</sequence>
<dbReference type="GO" id="GO:0003735">
    <property type="term" value="F:structural constituent of ribosome"/>
    <property type="evidence" value="ECO:0007669"/>
    <property type="project" value="InterPro"/>
</dbReference>
<dbReference type="GO" id="GO:0006952">
    <property type="term" value="P:defense response"/>
    <property type="evidence" value="ECO:0007669"/>
    <property type="project" value="UniProtKB-ARBA"/>
</dbReference>
<dbReference type="FunFam" id="3.30.1330.30:FF:000013">
    <property type="entry name" value="40S ribosomal protein S12"/>
    <property type="match status" value="1"/>
</dbReference>
<evidence type="ECO:0000256" key="4">
    <source>
        <dbReference type="ARBA" id="ARBA00004496"/>
    </source>
</evidence>
<keyword evidence="12" id="KW-0269">Exonuclease</keyword>
<evidence type="ECO:0000259" key="24">
    <source>
        <dbReference type="Pfam" id="PF01248"/>
    </source>
</evidence>
<protein>
    <recommendedName>
        <fullName evidence="21">40S ribosomal protein S12</fullName>
    </recommendedName>
</protein>
<evidence type="ECO:0000256" key="18">
    <source>
        <dbReference type="ARBA" id="ARBA00023242"/>
    </source>
</evidence>
<dbReference type="PANTHER" id="PTHR21596:SF3">
    <property type="entry name" value="FACTOR OF DNA METHYLATION 1-RELATED"/>
    <property type="match status" value="1"/>
</dbReference>
<dbReference type="GO" id="GO:0005634">
    <property type="term" value="C:nucleus"/>
    <property type="evidence" value="ECO:0007669"/>
    <property type="project" value="UniProtKB-SubCell"/>
</dbReference>